<dbReference type="Gene3D" id="3.15.10.30">
    <property type="entry name" value="Haemolymph juvenile hormone binding protein"/>
    <property type="match status" value="1"/>
</dbReference>
<sequence length="260" mass="29697">RNRKSIKERIVLLVHTKSCNLMVKLLTQERLCGICLMYTYTTDREGHARLDIDSIIEIVFEELRQMMKTGDPEFNIPVLDPYEFEYTHVDLSGSIFSLSANITEGIFSGASGFQINQLNIFKNELALECEIHFPTLNFSSGYYEMEGNIKEAIPLAGKGIIHVEVYDFNLRSKIYFKRTNDGKSILVDRFEKPQFSIRHIVSKTTYDENIDDIANAMVEDLLAGYLNRFNRYLAETFSGPIIEALNSVLGKFSSANVSFL</sequence>
<gene>
    <name evidence="1" type="ORF">g.4415</name>
</gene>
<feature type="non-terminal residue" evidence="1">
    <location>
        <position position="1"/>
    </location>
</feature>
<proteinExistence type="predicted"/>
<organism evidence="1">
    <name type="scientific">Pectinophora gossypiella</name>
    <name type="common">Cotton pink bollworm</name>
    <name type="synonym">Depressaria gossypiella</name>
    <dbReference type="NCBI Taxonomy" id="13191"/>
    <lineage>
        <taxon>Eukaryota</taxon>
        <taxon>Metazoa</taxon>
        <taxon>Ecdysozoa</taxon>
        <taxon>Arthropoda</taxon>
        <taxon>Hexapoda</taxon>
        <taxon>Insecta</taxon>
        <taxon>Pterygota</taxon>
        <taxon>Neoptera</taxon>
        <taxon>Endopterygota</taxon>
        <taxon>Lepidoptera</taxon>
        <taxon>Glossata</taxon>
        <taxon>Ditrysia</taxon>
        <taxon>Gelechioidea</taxon>
        <taxon>Gelechiidae</taxon>
        <taxon>Apatetrinae</taxon>
        <taxon>Pectinophora</taxon>
    </lineage>
</organism>
<reference evidence="1" key="1">
    <citation type="submission" date="2015-09" db="EMBL/GenBank/DDBJ databases">
        <title>De novo assembly of Pectinophora gossypiella (Pink Bollworm) gut transcriptome.</title>
        <authorList>
            <person name="Tassone E.E."/>
        </authorList>
    </citation>
    <scope>NUCLEOTIDE SEQUENCE</scope>
</reference>
<name>A0A1E1W1X1_PECGO</name>
<dbReference type="SMART" id="SM00700">
    <property type="entry name" value="JHBP"/>
    <property type="match status" value="1"/>
</dbReference>
<dbReference type="InterPro" id="IPR010562">
    <property type="entry name" value="Haemolymph_juvenile_hormone-bd"/>
</dbReference>
<dbReference type="PANTHER" id="PTHR11008">
    <property type="entry name" value="PROTEIN TAKEOUT-LIKE PROTEIN"/>
    <property type="match status" value="1"/>
</dbReference>
<dbReference type="OrthoDB" id="6370791at2759"/>
<accession>A0A1E1W1X1</accession>
<dbReference type="EMBL" id="GDQN01010067">
    <property type="protein sequence ID" value="JAT80987.1"/>
    <property type="molecule type" value="Transcribed_RNA"/>
</dbReference>
<dbReference type="PANTHER" id="PTHR11008:SF9">
    <property type="entry name" value="PROTEIN TAKEOUT-LIKE PROTEIN"/>
    <property type="match status" value="1"/>
</dbReference>
<protein>
    <submittedName>
        <fullName evidence="1">Uncharacterized protein</fullName>
    </submittedName>
</protein>
<dbReference type="Pfam" id="PF06585">
    <property type="entry name" value="JHBP"/>
    <property type="match status" value="1"/>
</dbReference>
<evidence type="ECO:0000313" key="1">
    <source>
        <dbReference type="EMBL" id="JAT80987.1"/>
    </source>
</evidence>
<dbReference type="InterPro" id="IPR038606">
    <property type="entry name" value="To_sf"/>
</dbReference>
<dbReference type="AlphaFoldDB" id="A0A1E1W1X1"/>